<accession>A0A085GK93</accession>
<feature type="domain" description="HTH tetR-type" evidence="9">
    <location>
        <begin position="8"/>
        <end position="68"/>
    </location>
</feature>
<evidence type="ECO:0000256" key="8">
    <source>
        <dbReference type="PROSITE-ProRule" id="PRU00335"/>
    </source>
</evidence>
<dbReference type="Gene3D" id="1.10.357.10">
    <property type="entry name" value="Tetracycline Repressor, domain 2"/>
    <property type="match status" value="1"/>
</dbReference>
<keyword evidence="4 7" id="KW-0238">DNA-binding</keyword>
<dbReference type="EMBL" id="JMPJ01000031">
    <property type="protein sequence ID" value="KFC84138.1"/>
    <property type="molecule type" value="Genomic_DNA"/>
</dbReference>
<dbReference type="eggNOG" id="COG1309">
    <property type="taxonomic scope" value="Bacteria"/>
</dbReference>
<dbReference type="RefSeq" id="WP_034788916.1">
    <property type="nucleotide sequence ID" value="NZ_JMPJ01000031.1"/>
</dbReference>
<dbReference type="InterPro" id="IPR009057">
    <property type="entry name" value="Homeodomain-like_sf"/>
</dbReference>
<dbReference type="STRING" id="910964.GEAM_0948"/>
<dbReference type="PROSITE" id="PS01081">
    <property type="entry name" value="HTH_TETR_1"/>
    <property type="match status" value="1"/>
</dbReference>
<keyword evidence="2 7" id="KW-0678">Repressor</keyword>
<reference evidence="10 11" key="1">
    <citation type="submission" date="2014-05" db="EMBL/GenBank/DDBJ databases">
        <title>ATOL: Assembling a taxonomically balanced genome-scale reconstruction of the evolutionary history of the Enterobacteriaceae.</title>
        <authorList>
            <person name="Plunkett G.III."/>
            <person name="Neeno-Eckwall E.C."/>
            <person name="Glasner J.D."/>
            <person name="Perna N.T."/>
        </authorList>
    </citation>
    <scope>NUCLEOTIDE SEQUENCE [LARGE SCALE GENOMIC DNA]</scope>
    <source>
        <strain evidence="10 11">ATCC 33852</strain>
    </source>
</reference>
<dbReference type="InterPro" id="IPR023772">
    <property type="entry name" value="DNA-bd_HTH_TetR-type_CS"/>
</dbReference>
<sequence length="199" mass="22094">MPKVGMQPIRRQQLIEATLAAVNEVGMHEASISQIARRAGVSNGIISHYFRDKNGLLEATMRYLLSHLGEGVQARLAQLDDDAPTARLHAIAQANFDDSQTNGAAMKTWLAFWASSMHHPQLHRLQQVNSRRLYSNLCSEFRRFLPKDAARVAAKGMAGLIDGLWLRSALSGKPFNREEALQITYRFIESQISAAAPNA</sequence>
<evidence type="ECO:0000256" key="4">
    <source>
        <dbReference type="ARBA" id="ARBA00023125"/>
    </source>
</evidence>
<keyword evidence="5 7" id="KW-0804">Transcription</keyword>
<protein>
    <recommendedName>
        <fullName evidence="7">HTH-type transcriptional regulator BetI</fullName>
    </recommendedName>
</protein>
<dbReference type="NCBIfam" id="NF001978">
    <property type="entry name" value="PRK00767.1"/>
    <property type="match status" value="1"/>
</dbReference>
<dbReference type="HAMAP" id="MF_00768">
    <property type="entry name" value="HTH_type_BetI"/>
    <property type="match status" value="1"/>
</dbReference>
<dbReference type="GO" id="GO:0000976">
    <property type="term" value="F:transcription cis-regulatory region binding"/>
    <property type="evidence" value="ECO:0007669"/>
    <property type="project" value="TreeGrafter"/>
</dbReference>
<dbReference type="GO" id="GO:0019285">
    <property type="term" value="P:glycine betaine biosynthetic process from choline"/>
    <property type="evidence" value="ECO:0007669"/>
    <property type="project" value="UniProtKB-UniRule"/>
</dbReference>
<comment type="pathway">
    <text evidence="1 7">Amine and polyamine biosynthesis; betaine biosynthesis via choline pathway [regulation].</text>
</comment>
<name>A0A085GK93_EWIA3</name>
<dbReference type="SUPFAM" id="SSF46689">
    <property type="entry name" value="Homeodomain-like"/>
    <property type="match status" value="1"/>
</dbReference>
<feature type="DNA-binding region" description="H-T-H motif" evidence="7 8">
    <location>
        <begin position="31"/>
        <end position="50"/>
    </location>
</feature>
<evidence type="ECO:0000256" key="6">
    <source>
        <dbReference type="ARBA" id="ARBA00024936"/>
    </source>
</evidence>
<dbReference type="NCBIfam" id="TIGR03384">
    <property type="entry name" value="betaine_BetI"/>
    <property type="match status" value="1"/>
</dbReference>
<dbReference type="SUPFAM" id="SSF48498">
    <property type="entry name" value="Tetracyclin repressor-like, C-terminal domain"/>
    <property type="match status" value="1"/>
</dbReference>
<dbReference type="InterPro" id="IPR017757">
    <property type="entry name" value="Tscrpt_rep_BetI"/>
</dbReference>
<evidence type="ECO:0000313" key="11">
    <source>
        <dbReference type="Proteomes" id="UP000028640"/>
    </source>
</evidence>
<comment type="function">
    <text evidence="7">Repressor involved in choline regulation of the bet genes.</text>
</comment>
<dbReference type="UniPathway" id="UPA00529"/>
<comment type="caution">
    <text evidence="10">The sequence shown here is derived from an EMBL/GenBank/DDBJ whole genome shotgun (WGS) entry which is preliminary data.</text>
</comment>
<dbReference type="GeneID" id="78379289"/>
<dbReference type="Pfam" id="PF13977">
    <property type="entry name" value="TetR_C_6"/>
    <property type="match status" value="1"/>
</dbReference>
<dbReference type="PRINTS" id="PR00455">
    <property type="entry name" value="HTHTETR"/>
</dbReference>
<dbReference type="GO" id="GO:0003700">
    <property type="term" value="F:DNA-binding transcription factor activity"/>
    <property type="evidence" value="ECO:0007669"/>
    <property type="project" value="UniProtKB-UniRule"/>
</dbReference>
<dbReference type="InterPro" id="IPR050109">
    <property type="entry name" value="HTH-type_TetR-like_transc_reg"/>
</dbReference>
<gene>
    <name evidence="7 10" type="primary">betI</name>
    <name evidence="10" type="ORF">GEAM_0948</name>
</gene>
<dbReference type="GO" id="GO:0045892">
    <property type="term" value="P:negative regulation of DNA-templated transcription"/>
    <property type="evidence" value="ECO:0007669"/>
    <property type="project" value="UniProtKB-UniRule"/>
</dbReference>
<dbReference type="AlphaFoldDB" id="A0A085GK93"/>
<keyword evidence="11" id="KW-1185">Reference proteome</keyword>
<dbReference type="InterPro" id="IPR001647">
    <property type="entry name" value="HTH_TetR"/>
</dbReference>
<dbReference type="PANTHER" id="PTHR30055">
    <property type="entry name" value="HTH-TYPE TRANSCRIPTIONAL REGULATOR RUTR"/>
    <property type="match status" value="1"/>
</dbReference>
<dbReference type="Proteomes" id="UP000028640">
    <property type="component" value="Unassembled WGS sequence"/>
</dbReference>
<evidence type="ECO:0000256" key="1">
    <source>
        <dbReference type="ARBA" id="ARBA00004719"/>
    </source>
</evidence>
<dbReference type="OrthoDB" id="7618612at2"/>
<dbReference type="PROSITE" id="PS50977">
    <property type="entry name" value="HTH_TETR_2"/>
    <property type="match status" value="1"/>
</dbReference>
<keyword evidence="3 7" id="KW-0805">Transcription regulation</keyword>
<dbReference type="Pfam" id="PF00440">
    <property type="entry name" value="TetR_N"/>
    <property type="match status" value="1"/>
</dbReference>
<evidence type="ECO:0000256" key="7">
    <source>
        <dbReference type="HAMAP-Rule" id="MF_00768"/>
    </source>
</evidence>
<evidence type="ECO:0000256" key="3">
    <source>
        <dbReference type="ARBA" id="ARBA00023015"/>
    </source>
</evidence>
<evidence type="ECO:0000256" key="2">
    <source>
        <dbReference type="ARBA" id="ARBA00022491"/>
    </source>
</evidence>
<evidence type="ECO:0000259" key="9">
    <source>
        <dbReference type="PROSITE" id="PS50977"/>
    </source>
</evidence>
<comment type="function">
    <text evidence="6">Repressor involved in the biosynthesis of the osmoprotectant glycine betaine. It represses transcription of the choline transporter BetT and the genes of BetAB involved in the synthesis of glycine betaine.</text>
</comment>
<evidence type="ECO:0000256" key="5">
    <source>
        <dbReference type="ARBA" id="ARBA00023163"/>
    </source>
</evidence>
<dbReference type="InterPro" id="IPR039538">
    <property type="entry name" value="BetI_C"/>
</dbReference>
<evidence type="ECO:0000313" key="10">
    <source>
        <dbReference type="EMBL" id="KFC84138.1"/>
    </source>
</evidence>
<organism evidence="10 11">
    <name type="scientific">Ewingella americana (strain ATCC 33852 / DSM 4580 / CCUG 14506 / JCM 5911 / LMG 7869 / NCTC 12157 / CDC 1468-78)</name>
    <dbReference type="NCBI Taxonomy" id="910964"/>
    <lineage>
        <taxon>Bacteria</taxon>
        <taxon>Pseudomonadati</taxon>
        <taxon>Pseudomonadota</taxon>
        <taxon>Gammaproteobacteria</taxon>
        <taxon>Enterobacterales</taxon>
        <taxon>Yersiniaceae</taxon>
        <taxon>Ewingella</taxon>
    </lineage>
</organism>
<dbReference type="InterPro" id="IPR036271">
    <property type="entry name" value="Tet_transcr_reg_TetR-rel_C_sf"/>
</dbReference>
<proteinExistence type="inferred from homology"/>
<dbReference type="PANTHER" id="PTHR30055:SF234">
    <property type="entry name" value="HTH-TYPE TRANSCRIPTIONAL REGULATOR BETI"/>
    <property type="match status" value="1"/>
</dbReference>